<dbReference type="OrthoDB" id="6612291at2759"/>
<organism evidence="10 11">
    <name type="scientific">Fonsecaea erecta</name>
    <dbReference type="NCBI Taxonomy" id="1367422"/>
    <lineage>
        <taxon>Eukaryota</taxon>
        <taxon>Fungi</taxon>
        <taxon>Dikarya</taxon>
        <taxon>Ascomycota</taxon>
        <taxon>Pezizomycotina</taxon>
        <taxon>Eurotiomycetes</taxon>
        <taxon>Chaetothyriomycetidae</taxon>
        <taxon>Chaetothyriales</taxon>
        <taxon>Herpotrichiellaceae</taxon>
        <taxon>Fonsecaea</taxon>
    </lineage>
</organism>
<dbReference type="EMBL" id="LVYI01000007">
    <property type="protein sequence ID" value="OAP57937.1"/>
    <property type="molecule type" value="Genomic_DNA"/>
</dbReference>
<evidence type="ECO:0000256" key="2">
    <source>
        <dbReference type="ARBA" id="ARBA00010992"/>
    </source>
</evidence>
<dbReference type="InterPro" id="IPR005828">
    <property type="entry name" value="MFS_sugar_transport-like"/>
</dbReference>
<keyword evidence="5 8" id="KW-1133">Transmembrane helix</keyword>
<protein>
    <recommendedName>
        <fullName evidence="9">Major facilitator superfamily (MFS) profile domain-containing protein</fullName>
    </recommendedName>
</protein>
<evidence type="ECO:0000256" key="1">
    <source>
        <dbReference type="ARBA" id="ARBA00004141"/>
    </source>
</evidence>
<dbReference type="Proteomes" id="UP000078343">
    <property type="component" value="Unassembled WGS sequence"/>
</dbReference>
<gene>
    <name evidence="10" type="ORF">AYL99_08675</name>
</gene>
<evidence type="ECO:0000256" key="7">
    <source>
        <dbReference type="RuleBase" id="RU003346"/>
    </source>
</evidence>
<dbReference type="PANTHER" id="PTHR48022:SF11">
    <property type="entry name" value="MONOSACCHARIDE TRANSPORTER (HXT8), PUTATIVE (AFU_ORTHOLOGUE AFUA_2G08120)-RELATED"/>
    <property type="match status" value="1"/>
</dbReference>
<dbReference type="SUPFAM" id="SSF103473">
    <property type="entry name" value="MFS general substrate transporter"/>
    <property type="match status" value="1"/>
</dbReference>
<feature type="transmembrane region" description="Helical" evidence="8">
    <location>
        <begin position="58"/>
        <end position="79"/>
    </location>
</feature>
<accession>A0A178ZDT2</accession>
<proteinExistence type="inferred from homology"/>
<dbReference type="RefSeq" id="XP_018691304.1">
    <property type="nucleotide sequence ID" value="XM_018840183.1"/>
</dbReference>
<feature type="transmembrane region" description="Helical" evidence="8">
    <location>
        <begin position="404"/>
        <end position="422"/>
    </location>
</feature>
<dbReference type="Gene3D" id="1.20.1250.20">
    <property type="entry name" value="MFS general substrate transporter like domains"/>
    <property type="match status" value="1"/>
</dbReference>
<name>A0A178ZDT2_9EURO</name>
<evidence type="ECO:0000256" key="3">
    <source>
        <dbReference type="ARBA" id="ARBA00022448"/>
    </source>
</evidence>
<feature type="transmembrane region" description="Helical" evidence="8">
    <location>
        <begin position="367"/>
        <end position="392"/>
    </location>
</feature>
<feature type="transmembrane region" description="Helical" evidence="8">
    <location>
        <begin position="91"/>
        <end position="111"/>
    </location>
</feature>
<keyword evidence="11" id="KW-1185">Reference proteome</keyword>
<dbReference type="PROSITE" id="PS50850">
    <property type="entry name" value="MFS"/>
    <property type="match status" value="1"/>
</dbReference>
<evidence type="ECO:0000259" key="9">
    <source>
        <dbReference type="PROSITE" id="PS50850"/>
    </source>
</evidence>
<evidence type="ECO:0000313" key="10">
    <source>
        <dbReference type="EMBL" id="OAP57937.1"/>
    </source>
</evidence>
<evidence type="ECO:0000256" key="5">
    <source>
        <dbReference type="ARBA" id="ARBA00022989"/>
    </source>
</evidence>
<dbReference type="InterPro" id="IPR036259">
    <property type="entry name" value="MFS_trans_sf"/>
</dbReference>
<feature type="transmembrane region" description="Helical" evidence="8">
    <location>
        <begin position="270"/>
        <end position="290"/>
    </location>
</feature>
<dbReference type="GeneID" id="30012843"/>
<feature type="transmembrane region" description="Helical" evidence="8">
    <location>
        <begin position="302"/>
        <end position="322"/>
    </location>
</feature>
<sequence length="504" mass="55129">MAIGTKANRYNFLIAFFVTLGSFTYGYNSSVTAGVIGLPTFFKYFDIDVTTSSGSSTLGAINAVYLAGGAIGCWTLGWLADIIGRCRTIQVVCVICVISAAIQCGSVHVAMFLVGRLINGFGVGMMNCVIPIFQSEISPPTQRGRLVGLHGFILVAGYSCGGWTSYGNYFAHNAALQWRLPLALQLVAPLLLLCGSPWLPESPRWLISRHRDTEGMTILEDLHRVTTDPDATGAHIEYQQIKAQLELEAEDNLGSLIQCFRKPHIRKRMIYGFLLQWLLQSTGVLVVFNYQTLLYANLGVTGSLPILLLSIYNLVAAFFNFVNSLILDRLGRKLVISVGIVGCIVVLSVYTALVAEFANSQNRVGNGFAILCLFLFAVFYGGALDASSYVYCTEIFPTSVRAHGVGFSVSGLFLSNIVYTQAAPTAFNCVGWRYFLVFIIVPIVGLYPFIHFYPETKGLSLEEIAAKFGDPVALETTEFIGGKPDIENITMGKERHCTHEEVAE</sequence>
<dbReference type="GO" id="GO:0005351">
    <property type="term" value="F:carbohydrate:proton symporter activity"/>
    <property type="evidence" value="ECO:0007669"/>
    <property type="project" value="TreeGrafter"/>
</dbReference>
<dbReference type="PROSITE" id="PS00217">
    <property type="entry name" value="SUGAR_TRANSPORT_2"/>
    <property type="match status" value="1"/>
</dbReference>
<comment type="caution">
    <text evidence="10">The sequence shown here is derived from an EMBL/GenBank/DDBJ whole genome shotgun (WGS) entry which is preliminary data.</text>
</comment>
<evidence type="ECO:0000256" key="6">
    <source>
        <dbReference type="ARBA" id="ARBA00023136"/>
    </source>
</evidence>
<dbReference type="PANTHER" id="PTHR48022">
    <property type="entry name" value="PLASTIDIC GLUCOSE TRANSPORTER 4"/>
    <property type="match status" value="1"/>
</dbReference>
<dbReference type="FunFam" id="1.20.1250.20:FF:000134">
    <property type="entry name" value="MFS sugar transporter protein"/>
    <property type="match status" value="1"/>
</dbReference>
<dbReference type="Pfam" id="PF00083">
    <property type="entry name" value="Sugar_tr"/>
    <property type="match status" value="1"/>
</dbReference>
<feature type="transmembrane region" description="Helical" evidence="8">
    <location>
        <begin position="334"/>
        <end position="355"/>
    </location>
</feature>
<dbReference type="InterPro" id="IPR020846">
    <property type="entry name" value="MFS_dom"/>
</dbReference>
<evidence type="ECO:0000256" key="8">
    <source>
        <dbReference type="SAM" id="Phobius"/>
    </source>
</evidence>
<dbReference type="PRINTS" id="PR00171">
    <property type="entry name" value="SUGRTRNSPORT"/>
</dbReference>
<dbReference type="InterPro" id="IPR005829">
    <property type="entry name" value="Sugar_transporter_CS"/>
</dbReference>
<comment type="subcellular location">
    <subcellularLocation>
        <location evidence="1">Membrane</location>
        <topology evidence="1">Multi-pass membrane protein</topology>
    </subcellularLocation>
</comment>
<dbReference type="InterPro" id="IPR050360">
    <property type="entry name" value="MFS_Sugar_Transporters"/>
</dbReference>
<feature type="transmembrane region" description="Helical" evidence="8">
    <location>
        <begin position="434"/>
        <end position="453"/>
    </location>
</feature>
<feature type="domain" description="Major facilitator superfamily (MFS) profile" evidence="9">
    <location>
        <begin position="14"/>
        <end position="457"/>
    </location>
</feature>
<dbReference type="AlphaFoldDB" id="A0A178ZDT2"/>
<dbReference type="GO" id="GO:0016020">
    <property type="term" value="C:membrane"/>
    <property type="evidence" value="ECO:0007669"/>
    <property type="project" value="UniProtKB-SubCell"/>
</dbReference>
<dbReference type="NCBIfam" id="TIGR00879">
    <property type="entry name" value="SP"/>
    <property type="match status" value="1"/>
</dbReference>
<keyword evidence="6 8" id="KW-0472">Membrane</keyword>
<evidence type="ECO:0000313" key="11">
    <source>
        <dbReference type="Proteomes" id="UP000078343"/>
    </source>
</evidence>
<feature type="transmembrane region" description="Helical" evidence="8">
    <location>
        <begin position="146"/>
        <end position="166"/>
    </location>
</feature>
<dbReference type="InterPro" id="IPR003663">
    <property type="entry name" value="Sugar/inositol_transpt"/>
</dbReference>
<reference evidence="10 11" key="1">
    <citation type="submission" date="2016-04" db="EMBL/GenBank/DDBJ databases">
        <title>Draft genome of Fonsecaea erecta CBS 125763.</title>
        <authorList>
            <person name="Weiss V.A."/>
            <person name="Vicente V.A."/>
            <person name="Raittz R.T."/>
            <person name="Moreno L.F."/>
            <person name="De Souza E.M."/>
            <person name="Pedrosa F.O."/>
            <person name="Steffens M.B."/>
            <person name="Faoro H."/>
            <person name="Tadra-Sfeir M.Z."/>
            <person name="Najafzadeh M.J."/>
            <person name="Felipe M.S."/>
            <person name="Teixeira M."/>
            <person name="Sun J."/>
            <person name="Xi L."/>
            <person name="Gomes R."/>
            <person name="De Azevedo C.M."/>
            <person name="Salgado C.G."/>
            <person name="Da Silva M.B."/>
            <person name="Nascimento M.F."/>
            <person name="Queiroz-Telles F."/>
            <person name="Attili D.S."/>
            <person name="Gorbushina A."/>
        </authorList>
    </citation>
    <scope>NUCLEOTIDE SEQUENCE [LARGE SCALE GENOMIC DNA]</scope>
    <source>
        <strain evidence="10 11">CBS 125763</strain>
    </source>
</reference>
<evidence type="ECO:0000256" key="4">
    <source>
        <dbReference type="ARBA" id="ARBA00022692"/>
    </source>
</evidence>
<keyword evidence="4 8" id="KW-0812">Transmembrane</keyword>
<feature type="transmembrane region" description="Helical" evidence="8">
    <location>
        <begin position="12"/>
        <end position="38"/>
    </location>
</feature>
<keyword evidence="3 7" id="KW-0813">Transport</keyword>
<comment type="similarity">
    <text evidence="2 7">Belongs to the major facilitator superfamily. Sugar transporter (TC 2.A.1.1) family.</text>
</comment>